<gene>
    <name evidence="1" type="ORF">QO001_003194</name>
</gene>
<reference evidence="1" key="1">
    <citation type="submission" date="2023-07" db="EMBL/GenBank/DDBJ databases">
        <title>Genomic Encyclopedia of Type Strains, Phase IV (KMG-IV): sequencing the most valuable type-strain genomes for metagenomic binning, comparative biology and taxonomic classification.</title>
        <authorList>
            <person name="Goeker M."/>
        </authorList>
    </citation>
    <scope>NUCLEOTIDE SEQUENCE</scope>
    <source>
        <strain evidence="1">DSM 19569</strain>
    </source>
</reference>
<dbReference type="EMBL" id="JAUSWL010000005">
    <property type="protein sequence ID" value="MDQ0544260.1"/>
    <property type="molecule type" value="Genomic_DNA"/>
</dbReference>
<evidence type="ECO:0000313" key="1">
    <source>
        <dbReference type="EMBL" id="MDQ0544260.1"/>
    </source>
</evidence>
<dbReference type="Proteomes" id="UP001223420">
    <property type="component" value="Unassembled WGS sequence"/>
</dbReference>
<protein>
    <submittedName>
        <fullName evidence="1">Uncharacterized protein</fullName>
    </submittedName>
</protein>
<dbReference type="AlphaFoldDB" id="A0AAJ1WXI3"/>
<accession>A0AAJ1WXI3</accession>
<dbReference type="RefSeq" id="WP_230365429.1">
    <property type="nucleotide sequence ID" value="NZ_JAJALK010000002.1"/>
</dbReference>
<name>A0AAJ1WXI3_9HYPH</name>
<sequence length="332" mass="34602">MISATFGCSGRTDATHAALILADAHAALGEAVTLVRITLPGEAHLPERRYRLDEVTVAEHDAATARDADPLVAGGIAAAAGRHVILDLPGRCLADPALRARVDAPVIVVGPTPLDEYIAARALADDGAAPAWLLGCGRGGGGAAASAFAAAMGRLAIEAAAGRPRVLPAILPALSRAEATRVIEGDRSARTLAAGLTLLAALRIVARSPHADAVDPEAYAAALGLEFAAARQPDQREAGDRLHDLADELQGIRDGIKPTAADLADVPRLEEWRTATREVRILTGRVYGHPDIPDGRRITTSDLYASDMATWARTTSRYYRLSAPASGRGVPT</sequence>
<dbReference type="Pfam" id="PF20339">
    <property type="entry name" value="DUF6634"/>
    <property type="match status" value="1"/>
</dbReference>
<dbReference type="InterPro" id="IPR046574">
    <property type="entry name" value="DUF6634"/>
</dbReference>
<proteinExistence type="predicted"/>
<evidence type="ECO:0000313" key="2">
    <source>
        <dbReference type="Proteomes" id="UP001223420"/>
    </source>
</evidence>
<comment type="caution">
    <text evidence="1">The sequence shown here is derived from an EMBL/GenBank/DDBJ whole genome shotgun (WGS) entry which is preliminary data.</text>
</comment>
<organism evidence="1 2">
    <name type="scientific">Methylobacterium brachiatum</name>
    <dbReference type="NCBI Taxonomy" id="269660"/>
    <lineage>
        <taxon>Bacteria</taxon>
        <taxon>Pseudomonadati</taxon>
        <taxon>Pseudomonadota</taxon>
        <taxon>Alphaproteobacteria</taxon>
        <taxon>Hyphomicrobiales</taxon>
        <taxon>Methylobacteriaceae</taxon>
        <taxon>Methylobacterium</taxon>
    </lineage>
</organism>